<reference evidence="1 2" key="1">
    <citation type="journal article" date="2019" name="Nat. Med.">
        <title>A library of human gut bacterial isolates paired with longitudinal multiomics data enables mechanistic microbiome research.</title>
        <authorList>
            <person name="Poyet M."/>
            <person name="Groussin M."/>
            <person name="Gibbons S.M."/>
            <person name="Avila-Pacheco J."/>
            <person name="Jiang X."/>
            <person name="Kearney S.M."/>
            <person name="Perrotta A.R."/>
            <person name="Berdy B."/>
            <person name="Zhao S."/>
            <person name="Lieberman T.D."/>
            <person name="Swanson P.K."/>
            <person name="Smith M."/>
            <person name="Roesemann S."/>
            <person name="Alexander J.E."/>
            <person name="Rich S.A."/>
            <person name="Livny J."/>
            <person name="Vlamakis H."/>
            <person name="Clish C."/>
            <person name="Bullock K."/>
            <person name="Deik A."/>
            <person name="Scott J."/>
            <person name="Pierce K.A."/>
            <person name="Xavier R.J."/>
            <person name="Alm E.J."/>
        </authorList>
    </citation>
    <scope>NUCLEOTIDE SEQUENCE [LARGE SCALE GENOMIC DNA]</scope>
    <source>
        <strain evidence="1 2">BIOML-A29</strain>
    </source>
</reference>
<keyword evidence="2" id="KW-1185">Reference proteome</keyword>
<proteinExistence type="predicted"/>
<gene>
    <name evidence="1" type="ORF">GMD82_21690</name>
</gene>
<dbReference type="EMBL" id="WNCN01000087">
    <property type="protein sequence ID" value="MTU41985.1"/>
    <property type="molecule type" value="Genomic_DNA"/>
</dbReference>
<comment type="caution">
    <text evidence="1">The sequence shown here is derived from an EMBL/GenBank/DDBJ whole genome shotgun (WGS) entry which is preliminary data.</text>
</comment>
<feature type="non-terminal residue" evidence="1">
    <location>
        <position position="1"/>
    </location>
</feature>
<organism evidence="1 2">
    <name type="scientific">Parabacteroides merdae</name>
    <dbReference type="NCBI Taxonomy" id="46503"/>
    <lineage>
        <taxon>Bacteria</taxon>
        <taxon>Pseudomonadati</taxon>
        <taxon>Bacteroidota</taxon>
        <taxon>Bacteroidia</taxon>
        <taxon>Bacteroidales</taxon>
        <taxon>Tannerellaceae</taxon>
        <taxon>Parabacteroides</taxon>
    </lineage>
</organism>
<sequence>SGHTVGENHAYMLRQLLALQRRKREQGRQRP</sequence>
<dbReference type="Proteomes" id="UP000434916">
    <property type="component" value="Unassembled WGS sequence"/>
</dbReference>
<evidence type="ECO:0000313" key="2">
    <source>
        <dbReference type="Proteomes" id="UP000434916"/>
    </source>
</evidence>
<name>A0ABW9SGJ3_9BACT</name>
<evidence type="ECO:0000313" key="1">
    <source>
        <dbReference type="EMBL" id="MTU41985.1"/>
    </source>
</evidence>
<accession>A0ABW9SGJ3</accession>
<protein>
    <submittedName>
        <fullName evidence="1">NADH-quinone oxidoreductase subunit F</fullName>
    </submittedName>
</protein>